<gene>
    <name evidence="1" type="ORF">ACFVZC_12575</name>
</gene>
<sequence length="231" mass="24959">MSAAPQPPTVTVWSDLGCPWASLALHTLRAAARERAQDILIDHRAFPLELFNDQPTPKFIVDPEIVVISGHRPDLGWRLWSGRESDYPSTMLPAMEAVQAAKDPSVGGLRGSDELDAGLRHAFYAESRCISIPSEILAVAAACAHVDEHALARAMERGAGRAEVYAQWRVAQGPGIQGSPHLFAPGGYASHNPGASVRWAAPPDRGGMPRLDRYDPSWAAELLDHLAEPVP</sequence>
<comment type="caution">
    <text evidence="1">The sequence shown here is derived from an EMBL/GenBank/DDBJ whole genome shotgun (WGS) entry which is preliminary data.</text>
</comment>
<reference evidence="1 2" key="1">
    <citation type="submission" date="2024-09" db="EMBL/GenBank/DDBJ databases">
        <title>The Natural Products Discovery Center: Release of the First 8490 Sequenced Strains for Exploring Actinobacteria Biosynthetic Diversity.</title>
        <authorList>
            <person name="Kalkreuter E."/>
            <person name="Kautsar S.A."/>
            <person name="Yang D."/>
            <person name="Bader C.D."/>
            <person name="Teijaro C.N."/>
            <person name="Fluegel L."/>
            <person name="Davis C.M."/>
            <person name="Simpson J.R."/>
            <person name="Lauterbach L."/>
            <person name="Steele A.D."/>
            <person name="Gui C."/>
            <person name="Meng S."/>
            <person name="Li G."/>
            <person name="Viehrig K."/>
            <person name="Ye F."/>
            <person name="Su P."/>
            <person name="Kiefer A.F."/>
            <person name="Nichols A."/>
            <person name="Cepeda A.J."/>
            <person name="Yan W."/>
            <person name="Fan B."/>
            <person name="Jiang Y."/>
            <person name="Adhikari A."/>
            <person name="Zheng C.-J."/>
            <person name="Schuster L."/>
            <person name="Cowan T.M."/>
            <person name="Smanski M.J."/>
            <person name="Chevrette M.G."/>
            <person name="De Carvalho L.P.S."/>
            <person name="Shen B."/>
        </authorList>
    </citation>
    <scope>NUCLEOTIDE SEQUENCE [LARGE SCALE GENOMIC DNA]</scope>
    <source>
        <strain evidence="1 2">NPDC058328</strain>
    </source>
</reference>
<evidence type="ECO:0000313" key="1">
    <source>
        <dbReference type="EMBL" id="MFF1274224.1"/>
    </source>
</evidence>
<dbReference type="RefSeq" id="WP_388234445.1">
    <property type="nucleotide sequence ID" value="NZ_JBHVZQ010000008.1"/>
</dbReference>
<accession>A0ABW6Q4W1</accession>
<keyword evidence="2" id="KW-1185">Reference proteome</keyword>
<protein>
    <submittedName>
        <fullName evidence="1">DsbA family protein</fullName>
    </submittedName>
</protein>
<evidence type="ECO:0000313" key="2">
    <source>
        <dbReference type="Proteomes" id="UP001601627"/>
    </source>
</evidence>
<proteinExistence type="predicted"/>
<dbReference type="Proteomes" id="UP001601627">
    <property type="component" value="Unassembled WGS sequence"/>
</dbReference>
<name>A0ABW6Q4W1_9ACTN</name>
<dbReference type="InterPro" id="IPR036249">
    <property type="entry name" value="Thioredoxin-like_sf"/>
</dbReference>
<dbReference type="EMBL" id="JBHVZQ010000008">
    <property type="protein sequence ID" value="MFF1274224.1"/>
    <property type="molecule type" value="Genomic_DNA"/>
</dbReference>
<organism evidence="1 2">
    <name type="scientific">Streptomyces marokkonensis</name>
    <dbReference type="NCBI Taxonomy" id="324855"/>
    <lineage>
        <taxon>Bacteria</taxon>
        <taxon>Bacillati</taxon>
        <taxon>Actinomycetota</taxon>
        <taxon>Actinomycetes</taxon>
        <taxon>Kitasatosporales</taxon>
        <taxon>Streptomycetaceae</taxon>
        <taxon>Streptomyces</taxon>
    </lineage>
</organism>
<dbReference type="Gene3D" id="3.40.30.10">
    <property type="entry name" value="Glutaredoxin"/>
    <property type="match status" value="1"/>
</dbReference>
<dbReference type="SUPFAM" id="SSF52833">
    <property type="entry name" value="Thioredoxin-like"/>
    <property type="match status" value="1"/>
</dbReference>